<organism evidence="1 2">
    <name type="scientific">Catharanthus roseus</name>
    <name type="common">Madagascar periwinkle</name>
    <name type="synonym">Vinca rosea</name>
    <dbReference type="NCBI Taxonomy" id="4058"/>
    <lineage>
        <taxon>Eukaryota</taxon>
        <taxon>Viridiplantae</taxon>
        <taxon>Streptophyta</taxon>
        <taxon>Embryophyta</taxon>
        <taxon>Tracheophyta</taxon>
        <taxon>Spermatophyta</taxon>
        <taxon>Magnoliopsida</taxon>
        <taxon>eudicotyledons</taxon>
        <taxon>Gunneridae</taxon>
        <taxon>Pentapetalae</taxon>
        <taxon>asterids</taxon>
        <taxon>lamiids</taxon>
        <taxon>Gentianales</taxon>
        <taxon>Apocynaceae</taxon>
        <taxon>Rauvolfioideae</taxon>
        <taxon>Vinceae</taxon>
        <taxon>Catharanthinae</taxon>
        <taxon>Catharanthus</taxon>
    </lineage>
</organism>
<dbReference type="EMBL" id="CM044705">
    <property type="protein sequence ID" value="KAI5663786.1"/>
    <property type="molecule type" value="Genomic_DNA"/>
</dbReference>
<reference evidence="2" key="1">
    <citation type="journal article" date="2023" name="Nat. Plants">
        <title>Single-cell RNA sequencing provides a high-resolution roadmap for understanding the multicellular compartmentation of specialized metabolism.</title>
        <authorList>
            <person name="Sun S."/>
            <person name="Shen X."/>
            <person name="Li Y."/>
            <person name="Li Y."/>
            <person name="Wang S."/>
            <person name="Li R."/>
            <person name="Zhang H."/>
            <person name="Shen G."/>
            <person name="Guo B."/>
            <person name="Wei J."/>
            <person name="Xu J."/>
            <person name="St-Pierre B."/>
            <person name="Chen S."/>
            <person name="Sun C."/>
        </authorList>
    </citation>
    <scope>NUCLEOTIDE SEQUENCE [LARGE SCALE GENOMIC DNA]</scope>
</reference>
<accession>A0ACC0AT35</accession>
<evidence type="ECO:0000313" key="1">
    <source>
        <dbReference type="EMBL" id="KAI5663786.1"/>
    </source>
</evidence>
<evidence type="ECO:0000313" key="2">
    <source>
        <dbReference type="Proteomes" id="UP001060085"/>
    </source>
</evidence>
<name>A0ACC0AT35_CATRO</name>
<dbReference type="Proteomes" id="UP001060085">
    <property type="component" value="Linkage Group LG05"/>
</dbReference>
<gene>
    <name evidence="1" type="ORF">M9H77_23109</name>
</gene>
<keyword evidence="2" id="KW-1185">Reference proteome</keyword>
<comment type="caution">
    <text evidence="1">The sequence shown here is derived from an EMBL/GenBank/DDBJ whole genome shotgun (WGS) entry which is preliminary data.</text>
</comment>
<proteinExistence type="predicted"/>
<sequence length="362" mass="40533">MSDSKKMSLNKDGNNAGRKRNLPSWMSDREDAETSPSTSSLVAKDLSKPMEGVVFVLSGFVNPERGMLRSQALEMGAEYQPDWNSSCTLLVCAFPNTPKFRQVEADSGTIVSKEWISECHKQRKLVEIEPYLMHAGKPWKRQSIPLEAKQDRQSSPRTSQKQVEKSSNSKPTWSASSKNQDVPSDSVNDSLSPFRVKQWAVNDFKRTLLWLENQDEKPEMSEIKKIAAEGILTCLQDTVDTLKQGQSIRQITEQWACIPRVVEELAKFDGSSWDASTSISKVDLCKHALACKEIYESQYSKLEGDSSPVKNLKMRGSGKSSDKKKAVSKYEADCDSDETIEMTEDEIDNAFQTITSSFTDAG</sequence>
<protein>
    <submittedName>
        <fullName evidence="1">Uncharacterized protein</fullName>
    </submittedName>
</protein>